<dbReference type="Proteomes" id="UP000001656">
    <property type="component" value="Chromosome"/>
</dbReference>
<dbReference type="EMBL" id="LITS01000001">
    <property type="protein sequence ID" value="OAA89971.1"/>
    <property type="molecule type" value="Genomic_DNA"/>
</dbReference>
<dbReference type="KEGG" id="clj:CLJU_c31130"/>
<organism evidence="1 3">
    <name type="scientific">Clostridium ljungdahlii (strain ATCC 55383 / DSM 13528 / PETC)</name>
    <dbReference type="NCBI Taxonomy" id="748727"/>
    <lineage>
        <taxon>Bacteria</taxon>
        <taxon>Bacillati</taxon>
        <taxon>Bacillota</taxon>
        <taxon>Clostridia</taxon>
        <taxon>Eubacteriales</taxon>
        <taxon>Clostridiaceae</taxon>
        <taxon>Clostridium</taxon>
    </lineage>
</organism>
<name>D8GQ70_CLOLD</name>
<evidence type="ECO:0000313" key="3">
    <source>
        <dbReference type="Proteomes" id="UP000001656"/>
    </source>
</evidence>
<dbReference type="PATRIC" id="fig|748727.19.peg.595"/>
<evidence type="ECO:0000313" key="4">
    <source>
        <dbReference type="Proteomes" id="UP000077020"/>
    </source>
</evidence>
<dbReference type="AlphaFoldDB" id="D8GQ70"/>
<protein>
    <submittedName>
        <fullName evidence="1">Uncharacterized protein</fullName>
    </submittedName>
</protein>
<sequence>MAATIPSRIDFKTPRQKEWGIIKSGSLIQLNYGDVTDETGKGVNAYSSNCYQDVLQQAKMLIAQGAGTNDVQVVEFVPYDYIMQPNV</sequence>
<gene>
    <name evidence="1" type="ordered locus">CLJU_c31130</name>
    <name evidence="2" type="ORF">WX45_01810</name>
</gene>
<dbReference type="Proteomes" id="UP000077020">
    <property type="component" value="Unassembled WGS sequence"/>
</dbReference>
<dbReference type="EMBL" id="CP001666">
    <property type="protein sequence ID" value="ADK16161.1"/>
    <property type="molecule type" value="Genomic_DNA"/>
</dbReference>
<accession>D8GQ70</accession>
<dbReference type="eggNOG" id="ENOG50323RR">
    <property type="taxonomic scope" value="Bacteria"/>
</dbReference>
<evidence type="ECO:0000313" key="1">
    <source>
        <dbReference type="EMBL" id="ADK16161.1"/>
    </source>
</evidence>
<dbReference type="HOGENOM" id="CLU_2521684_0_0_9"/>
<reference evidence="2 4" key="3">
    <citation type="journal article" date="2016" name="Biotechnol. Bioeng.">
        <title>Traits of selected Clostridium strains for syngas fermentation to ethanol.</title>
        <authorList>
            <person name="Martin M.E."/>
            <person name="Richter H."/>
            <person name="Saha S."/>
            <person name="Angenent L.T."/>
        </authorList>
    </citation>
    <scope>NUCLEOTIDE SEQUENCE [LARGE SCALE GENOMIC DNA]</scope>
    <source>
        <strain evidence="2 4">PETC</strain>
    </source>
</reference>
<dbReference type="STRING" id="748727.CLJU_c31130"/>
<dbReference type="OrthoDB" id="1911755at2"/>
<reference evidence="1" key="1">
    <citation type="submission" date="2009-07" db="EMBL/GenBank/DDBJ databases">
        <authorList>
            <person name="Koepke M."/>
            <person name="Hujer S."/>
            <person name="Held C."/>
            <person name="Wiezer A."/>
            <person name="Liesegang H."/>
            <person name="Ehrenreich A."/>
            <person name="Gottschalk G."/>
            <person name="Duerre P."/>
        </authorList>
    </citation>
    <scope>NUCLEOTIDE SEQUENCE</scope>
    <source>
        <strain evidence="1">DSM 13528</strain>
    </source>
</reference>
<keyword evidence="4" id="KW-1185">Reference proteome</keyword>
<evidence type="ECO:0000313" key="2">
    <source>
        <dbReference type="EMBL" id="OAA89971.1"/>
    </source>
</evidence>
<dbReference type="RefSeq" id="WP_013239744.1">
    <property type="nucleotide sequence ID" value="NC_014328.1"/>
</dbReference>
<proteinExistence type="predicted"/>
<reference evidence="1 3" key="2">
    <citation type="journal article" date="2010" name="Proc. Natl. Acad. Sci. U.S.A.">
        <title>Clostridium ljungdahlii represents a microbial production platform based on syngas.</title>
        <authorList>
            <person name="Kopke M."/>
            <person name="Held C."/>
            <person name="Hujer S."/>
            <person name="Liesegang H."/>
            <person name="Wiezer A."/>
            <person name="Wollherr A."/>
            <person name="Ehrenreich A."/>
            <person name="Liebl W."/>
            <person name="Gottschalk G."/>
            <person name="Durre P."/>
        </authorList>
    </citation>
    <scope>NUCLEOTIDE SEQUENCE [LARGE SCALE GENOMIC DNA]</scope>
    <source>
        <strain evidence="3">ATCC 55383 / DSM 13528 / PETC</strain>
        <strain evidence="1">DSM 13528</strain>
    </source>
</reference>